<keyword evidence="2" id="KW-0131">Cell cycle</keyword>
<feature type="region of interest" description="Disordered" evidence="3">
    <location>
        <begin position="50"/>
        <end position="188"/>
    </location>
</feature>
<dbReference type="InterPro" id="IPR032054">
    <property type="entry name" value="Cdt1_C"/>
</dbReference>
<evidence type="ECO:0000259" key="4">
    <source>
        <dbReference type="Pfam" id="PF16679"/>
    </source>
</evidence>
<dbReference type="AlphaFoldDB" id="A0AA37PDM7"/>
<dbReference type="Pfam" id="PF26121">
    <property type="entry name" value="HTH_CDT1"/>
    <property type="match status" value="1"/>
</dbReference>
<comment type="similarity">
    <text evidence="1">Belongs to the Cdt1 family.</text>
</comment>
<feature type="compositionally biased region" description="Low complexity" evidence="3">
    <location>
        <begin position="129"/>
        <end position="140"/>
    </location>
</feature>
<feature type="region of interest" description="Disordered" evidence="3">
    <location>
        <begin position="1"/>
        <end position="37"/>
    </location>
</feature>
<proteinExistence type="inferred from homology"/>
<evidence type="ECO:0000313" key="5">
    <source>
        <dbReference type="EMBL" id="GKT50321.1"/>
    </source>
</evidence>
<dbReference type="RefSeq" id="XP_049132671.1">
    <property type="nucleotide sequence ID" value="XM_049276714.1"/>
</dbReference>
<gene>
    <name evidence="5" type="ORF">ColSpa_10502</name>
</gene>
<evidence type="ECO:0000256" key="3">
    <source>
        <dbReference type="SAM" id="MobiDB-lite"/>
    </source>
</evidence>
<dbReference type="InterPro" id="IPR038090">
    <property type="entry name" value="Cdt1_C_WH_dom_sf"/>
</dbReference>
<sequence>MARAASRRQVKPDPTTAVNPISKYGRVSKTQPAPEDNSVKKVFFIELPSSHPAATAEVKTQVKIEPSPERTLLPPPTPTSSRKRKARSIEDDTSAKPTRNNAPSPEILKRQRLCKDEPVPVKEEFKPATTTPSPKSTPSTVADARRKTRKPDVISQAKTECRKANQKVKRSRKHNKSTEPETKKAPARTQLPAELLELLDLQPCAPKQQRPLDISSITPHVARTWGKRRVTVDDVRTCIAIQDAKPAGREDEFLGSPFIVTDYGRGKLCLEMDLTKKANRIDEDQLCRQFEENLHIMCAQRATDEMSDLDLCFENLTFDDLPKSDITIRHTTISQNPVFAKGQRALNELKNGIIEKKQQKEAQMMATKAPALNPDGTKMSLLDRLRAKEEANAHIQQPTGPELARKRALARIVDIAAIISMLVSSSNSAGQLVMSFTMAVLQQKLKDSVRVPMPMEEGIQTVRILANEVAPEWLRVASVGGKEHVVIQTRRKPYDAELAARVSRLSA</sequence>
<evidence type="ECO:0000256" key="2">
    <source>
        <dbReference type="ARBA" id="ARBA00023306"/>
    </source>
</evidence>
<feature type="compositionally biased region" description="Basic residues" evidence="3">
    <location>
        <begin position="164"/>
        <end position="175"/>
    </location>
</feature>
<dbReference type="GeneID" id="73331304"/>
<reference evidence="5 6" key="1">
    <citation type="submission" date="2022-03" db="EMBL/GenBank/DDBJ databases">
        <title>Genome data of Colletotrichum spp.</title>
        <authorList>
            <person name="Utami Y.D."/>
            <person name="Hiruma K."/>
        </authorList>
    </citation>
    <scope>NUCLEOTIDE SEQUENCE [LARGE SCALE GENOMIC DNA]</scope>
    <source>
        <strain evidence="5 6">MAFF 239500</strain>
    </source>
</reference>
<dbReference type="Proteomes" id="UP001055115">
    <property type="component" value="Unassembled WGS sequence"/>
</dbReference>
<feature type="domain" description="DNA replication factor Cdt1 C-terminal" evidence="4">
    <location>
        <begin position="380"/>
        <end position="479"/>
    </location>
</feature>
<dbReference type="Pfam" id="PF16679">
    <property type="entry name" value="CDT1_C"/>
    <property type="match status" value="1"/>
</dbReference>
<dbReference type="Gene3D" id="1.10.10.1420">
    <property type="entry name" value="DNA replication factor Cdt1, C-terminal WH domain"/>
    <property type="match status" value="1"/>
</dbReference>
<organism evidence="5 6">
    <name type="scientific">Colletotrichum spaethianum</name>
    <dbReference type="NCBI Taxonomy" id="700344"/>
    <lineage>
        <taxon>Eukaryota</taxon>
        <taxon>Fungi</taxon>
        <taxon>Dikarya</taxon>
        <taxon>Ascomycota</taxon>
        <taxon>Pezizomycotina</taxon>
        <taxon>Sordariomycetes</taxon>
        <taxon>Hypocreomycetidae</taxon>
        <taxon>Glomerellales</taxon>
        <taxon>Glomerellaceae</taxon>
        <taxon>Colletotrichum</taxon>
        <taxon>Colletotrichum spaethianum species complex</taxon>
    </lineage>
</organism>
<evidence type="ECO:0000313" key="6">
    <source>
        <dbReference type="Proteomes" id="UP001055115"/>
    </source>
</evidence>
<evidence type="ECO:0000256" key="1">
    <source>
        <dbReference type="ARBA" id="ARBA00008356"/>
    </source>
</evidence>
<protein>
    <recommendedName>
        <fullName evidence="4">DNA replication factor Cdt1 C-terminal domain-containing protein</fullName>
    </recommendedName>
</protein>
<dbReference type="EMBL" id="BQXU01000036">
    <property type="protein sequence ID" value="GKT50321.1"/>
    <property type="molecule type" value="Genomic_DNA"/>
</dbReference>
<name>A0AA37PDM7_9PEZI</name>
<feature type="compositionally biased region" description="Basic and acidic residues" evidence="3">
    <location>
        <begin position="107"/>
        <end position="126"/>
    </location>
</feature>
<accession>A0AA37PDM7</accession>
<keyword evidence="6" id="KW-1185">Reference proteome</keyword>
<comment type="caution">
    <text evidence="5">The sequence shown here is derived from an EMBL/GenBank/DDBJ whole genome shotgun (WGS) entry which is preliminary data.</text>
</comment>